<dbReference type="GO" id="GO:0030335">
    <property type="term" value="P:positive regulation of cell migration"/>
    <property type="evidence" value="ECO:0007669"/>
    <property type="project" value="TreeGrafter"/>
</dbReference>
<dbReference type="InterPro" id="IPR027231">
    <property type="entry name" value="Semaphorin"/>
</dbReference>
<feature type="domain" description="Ig-like" evidence="8">
    <location>
        <begin position="506"/>
        <end position="593"/>
    </location>
</feature>
<dbReference type="InterPro" id="IPR013783">
    <property type="entry name" value="Ig-like_fold"/>
</dbReference>
<dbReference type="InterPro" id="IPR015943">
    <property type="entry name" value="WD40/YVTN_repeat-like_dom_sf"/>
</dbReference>
<comment type="subcellular location">
    <subcellularLocation>
        <location evidence="1">Membrane</location>
    </subcellularLocation>
</comment>
<dbReference type="SMART" id="SM00423">
    <property type="entry name" value="PSI"/>
    <property type="match status" value="1"/>
</dbReference>
<evidence type="ECO:0000256" key="3">
    <source>
        <dbReference type="ARBA" id="ARBA00023136"/>
    </source>
</evidence>
<keyword evidence="5" id="KW-0325">Glycoprotein</keyword>
<dbReference type="InterPro" id="IPR002165">
    <property type="entry name" value="Plexin_repeat"/>
</dbReference>
<proteinExistence type="inferred from homology"/>
<reference evidence="10" key="2">
    <citation type="submission" date="2025-09" db="UniProtKB">
        <authorList>
            <consortium name="Ensembl"/>
        </authorList>
    </citation>
    <scope>IDENTIFICATION</scope>
</reference>
<evidence type="ECO:0000256" key="7">
    <source>
        <dbReference type="SAM" id="SignalP"/>
    </source>
</evidence>
<feature type="domain" description="Sema" evidence="9">
    <location>
        <begin position="31"/>
        <end position="462"/>
    </location>
</feature>
<name>A0A3B3RKY3_9TELE</name>
<dbReference type="GO" id="GO:0005886">
    <property type="term" value="C:plasma membrane"/>
    <property type="evidence" value="ECO:0007669"/>
    <property type="project" value="TreeGrafter"/>
</dbReference>
<dbReference type="InterPro" id="IPR036352">
    <property type="entry name" value="Semap_dom_sf"/>
</dbReference>
<dbReference type="STRING" id="1676925.ENSPKIP00000018978"/>
<dbReference type="Gene3D" id="2.60.40.10">
    <property type="entry name" value="Immunoglobulins"/>
    <property type="match status" value="1"/>
</dbReference>
<dbReference type="GO" id="GO:0001755">
    <property type="term" value="P:neural crest cell migration"/>
    <property type="evidence" value="ECO:0007669"/>
    <property type="project" value="TreeGrafter"/>
</dbReference>
<keyword evidence="11" id="KW-1185">Reference proteome</keyword>
<dbReference type="InterPro" id="IPR016201">
    <property type="entry name" value="PSI"/>
</dbReference>
<evidence type="ECO:0000256" key="4">
    <source>
        <dbReference type="ARBA" id="ARBA00023157"/>
    </source>
</evidence>
<evidence type="ECO:0000256" key="6">
    <source>
        <dbReference type="PROSITE-ProRule" id="PRU00352"/>
    </source>
</evidence>
<keyword evidence="7" id="KW-0732">Signal</keyword>
<dbReference type="PANTHER" id="PTHR11036:SF127">
    <property type="entry name" value="SEMAPHORIN-1A"/>
    <property type="match status" value="1"/>
</dbReference>
<evidence type="ECO:0000313" key="11">
    <source>
        <dbReference type="Proteomes" id="UP000261540"/>
    </source>
</evidence>
<dbReference type="PANTHER" id="PTHR11036">
    <property type="entry name" value="SEMAPHORIN"/>
    <property type="match status" value="1"/>
</dbReference>
<dbReference type="Pfam" id="PF01437">
    <property type="entry name" value="PSI"/>
    <property type="match status" value="1"/>
</dbReference>
<dbReference type="SMART" id="SM00630">
    <property type="entry name" value="Sema"/>
    <property type="match status" value="1"/>
</dbReference>
<dbReference type="Gene3D" id="3.30.1680.10">
    <property type="entry name" value="ligand-binding face of the semaphorins, domain 2"/>
    <property type="match status" value="1"/>
</dbReference>
<accession>A0A3B3RKY3</accession>
<evidence type="ECO:0000313" key="10">
    <source>
        <dbReference type="Ensembl" id="ENSPKIP00000018978.1"/>
    </source>
</evidence>
<evidence type="ECO:0000256" key="5">
    <source>
        <dbReference type="ARBA" id="ARBA00023180"/>
    </source>
</evidence>
<dbReference type="PROSITE" id="PS51004">
    <property type="entry name" value="SEMA"/>
    <property type="match status" value="1"/>
</dbReference>
<reference evidence="10" key="1">
    <citation type="submission" date="2025-08" db="UniProtKB">
        <authorList>
            <consortium name="Ensembl"/>
        </authorList>
    </citation>
    <scope>IDENTIFICATION</scope>
</reference>
<dbReference type="GO" id="GO:0071526">
    <property type="term" value="P:semaphorin-plexin signaling pathway"/>
    <property type="evidence" value="ECO:0007669"/>
    <property type="project" value="TreeGrafter"/>
</dbReference>
<feature type="chain" id="PRO_5017379975" evidence="7">
    <location>
        <begin position="21"/>
        <end position="623"/>
    </location>
</feature>
<dbReference type="OrthoDB" id="9988752at2759"/>
<organism evidence="10 11">
    <name type="scientific">Paramormyrops kingsleyae</name>
    <dbReference type="NCBI Taxonomy" id="1676925"/>
    <lineage>
        <taxon>Eukaryota</taxon>
        <taxon>Metazoa</taxon>
        <taxon>Chordata</taxon>
        <taxon>Craniata</taxon>
        <taxon>Vertebrata</taxon>
        <taxon>Euteleostomi</taxon>
        <taxon>Actinopterygii</taxon>
        <taxon>Neopterygii</taxon>
        <taxon>Teleostei</taxon>
        <taxon>Osteoglossocephala</taxon>
        <taxon>Osteoglossomorpha</taxon>
        <taxon>Osteoglossiformes</taxon>
        <taxon>Mormyridae</taxon>
        <taxon>Paramormyrops</taxon>
    </lineage>
</organism>
<sequence length="623" mass="70380">MIIAFWLIFEVAFHLDVADGHDHHHHHHHPRVIITEKDCAVRKHTLQGTHSRVELLQGPRHRTLYAGGGGRLFYLDFREHDGKEMPVFNCSNSCSRNISSCDYDITLLHECKNGSALFICRTDRTTPVCCSASRETGFCDECHPEKAVAPVSVHERAPSLYVGEELYTTANMVNGGNHVGIRRHYGHRVSIWPSDNVTEQNYVALVASPRPNKIQDRIYAFLVQRNADQHREADLWVSLVTQVCQADLGGPKSFLQRSWTSHLSALLSCGIAEKKLYFNQLLDVAVLEQDIWKDSMVYALFSNGWGMTAVCVFTMGDIDYVFTNSPFKGYMGTVPHPRPGTCVEDSTKLPQDVLRLVKDHPEMKDWVRPVNNSDPIFISHHHQYKHIRVDRVNSSLGDSYHVILLTLGSGRVHKVLEQDGHTFVIAELRPFAYCCHIRNVLLQPHTKMLYVSSSSEVVELDLRSCQAYGPRCEDCVMARDPYCGWNGTHCAPVTSSAIQDVKHGNPQLCTQREYVPSIPQKVKRHTAHFLSCPMLSTHATYIWYHNGTKVESLVTDSLCLLLIEAMDTSMAGTYRCNASEMNYAKVIVEYKLSVESKAQGLAPKYLLLYLLSLTLSSMLPQDL</sequence>
<dbReference type="AlphaFoldDB" id="A0A3B3RKY3"/>
<comment type="similarity">
    <text evidence="2">Belongs to the semaphorin family.</text>
</comment>
<dbReference type="GO" id="GO:0007411">
    <property type="term" value="P:axon guidance"/>
    <property type="evidence" value="ECO:0007669"/>
    <property type="project" value="TreeGrafter"/>
</dbReference>
<dbReference type="Pfam" id="PF01403">
    <property type="entry name" value="Sema"/>
    <property type="match status" value="1"/>
</dbReference>
<comment type="caution">
    <text evidence="6">Lacks conserved residue(s) required for the propagation of feature annotation.</text>
</comment>
<dbReference type="GeneTree" id="ENSGT00940000158358"/>
<dbReference type="Ensembl" id="ENSPKIT00000035820.1">
    <property type="protein sequence ID" value="ENSPKIP00000018978.1"/>
    <property type="gene ID" value="ENSPKIG00000004337.1"/>
</dbReference>
<dbReference type="InterPro" id="IPR036179">
    <property type="entry name" value="Ig-like_dom_sf"/>
</dbReference>
<dbReference type="KEGG" id="pki:111848189"/>
<dbReference type="InterPro" id="IPR007110">
    <property type="entry name" value="Ig-like_dom"/>
</dbReference>
<feature type="signal peptide" evidence="7">
    <location>
        <begin position="1"/>
        <end position="20"/>
    </location>
</feature>
<dbReference type="PROSITE" id="PS50835">
    <property type="entry name" value="IG_LIKE"/>
    <property type="match status" value="1"/>
</dbReference>
<keyword evidence="3" id="KW-0472">Membrane</keyword>
<dbReference type="SUPFAM" id="SSF48726">
    <property type="entry name" value="Immunoglobulin"/>
    <property type="match status" value="1"/>
</dbReference>
<dbReference type="SUPFAM" id="SSF101912">
    <property type="entry name" value="Sema domain"/>
    <property type="match status" value="1"/>
</dbReference>
<keyword evidence="4" id="KW-1015">Disulfide bond</keyword>
<dbReference type="Proteomes" id="UP000261540">
    <property type="component" value="Unplaced"/>
</dbReference>
<dbReference type="InterPro" id="IPR001627">
    <property type="entry name" value="Semap_dom"/>
</dbReference>
<dbReference type="SUPFAM" id="SSF103575">
    <property type="entry name" value="Plexin repeat"/>
    <property type="match status" value="1"/>
</dbReference>
<dbReference type="Gene3D" id="2.130.10.10">
    <property type="entry name" value="YVTN repeat-like/Quinoprotein amine dehydrogenase"/>
    <property type="match status" value="1"/>
</dbReference>
<evidence type="ECO:0000256" key="2">
    <source>
        <dbReference type="ARBA" id="ARBA00009492"/>
    </source>
</evidence>
<dbReference type="GO" id="GO:0030215">
    <property type="term" value="F:semaphorin receptor binding"/>
    <property type="evidence" value="ECO:0007669"/>
    <property type="project" value="InterPro"/>
</dbReference>
<protein>
    <submittedName>
        <fullName evidence="10">Semaphorin-4D-like</fullName>
    </submittedName>
</protein>
<evidence type="ECO:0000259" key="8">
    <source>
        <dbReference type="PROSITE" id="PS50835"/>
    </source>
</evidence>
<evidence type="ECO:0000256" key="1">
    <source>
        <dbReference type="ARBA" id="ARBA00004370"/>
    </source>
</evidence>
<dbReference type="GO" id="GO:0045499">
    <property type="term" value="F:chemorepellent activity"/>
    <property type="evidence" value="ECO:0007669"/>
    <property type="project" value="TreeGrafter"/>
</dbReference>
<evidence type="ECO:0000259" key="9">
    <source>
        <dbReference type="PROSITE" id="PS51004"/>
    </source>
</evidence>
<dbReference type="FunFam" id="2.60.40.10:FF:001170">
    <property type="entry name" value="Sema domain, immunoglobulin domain (Ig), short basic domain, secreted, (Semaphorin) 3F"/>
    <property type="match status" value="1"/>
</dbReference>